<comment type="caution">
    <text evidence="1">The sequence shown here is derived from an EMBL/GenBank/DDBJ whole genome shotgun (WGS) entry which is preliminary data.</text>
</comment>
<sequence>MVNSLLVTRDNLEAITKLKRSAYERCITNPKIYRLSELDLKTAPFGALDPRPDKTICGKPQPLVCIWAMVRFYTSDSGKQRQLGVDKMIQMGKQSRDDRATHF</sequence>
<protein>
    <submittedName>
        <fullName evidence="1">Uncharacterized protein</fullName>
    </submittedName>
</protein>
<gene>
    <name evidence="1" type="ORF">PoB_001532500</name>
</gene>
<accession>A0AAV3Z078</accession>
<proteinExistence type="predicted"/>
<keyword evidence="2" id="KW-1185">Reference proteome</keyword>
<dbReference type="Proteomes" id="UP000735302">
    <property type="component" value="Unassembled WGS sequence"/>
</dbReference>
<evidence type="ECO:0000313" key="2">
    <source>
        <dbReference type="Proteomes" id="UP000735302"/>
    </source>
</evidence>
<organism evidence="1 2">
    <name type="scientific">Plakobranchus ocellatus</name>
    <dbReference type="NCBI Taxonomy" id="259542"/>
    <lineage>
        <taxon>Eukaryota</taxon>
        <taxon>Metazoa</taxon>
        <taxon>Spiralia</taxon>
        <taxon>Lophotrochozoa</taxon>
        <taxon>Mollusca</taxon>
        <taxon>Gastropoda</taxon>
        <taxon>Heterobranchia</taxon>
        <taxon>Euthyneura</taxon>
        <taxon>Panpulmonata</taxon>
        <taxon>Sacoglossa</taxon>
        <taxon>Placobranchoidea</taxon>
        <taxon>Plakobranchidae</taxon>
        <taxon>Plakobranchus</taxon>
    </lineage>
</organism>
<evidence type="ECO:0000313" key="1">
    <source>
        <dbReference type="EMBL" id="GFN88819.1"/>
    </source>
</evidence>
<dbReference type="AlphaFoldDB" id="A0AAV3Z078"/>
<dbReference type="EMBL" id="BLXT01001882">
    <property type="protein sequence ID" value="GFN88819.1"/>
    <property type="molecule type" value="Genomic_DNA"/>
</dbReference>
<name>A0AAV3Z078_9GAST</name>
<reference evidence="1 2" key="1">
    <citation type="journal article" date="2021" name="Elife">
        <title>Chloroplast acquisition without the gene transfer in kleptoplastic sea slugs, Plakobranchus ocellatus.</title>
        <authorList>
            <person name="Maeda T."/>
            <person name="Takahashi S."/>
            <person name="Yoshida T."/>
            <person name="Shimamura S."/>
            <person name="Takaki Y."/>
            <person name="Nagai Y."/>
            <person name="Toyoda A."/>
            <person name="Suzuki Y."/>
            <person name="Arimoto A."/>
            <person name="Ishii H."/>
            <person name="Satoh N."/>
            <person name="Nishiyama T."/>
            <person name="Hasebe M."/>
            <person name="Maruyama T."/>
            <person name="Minagawa J."/>
            <person name="Obokata J."/>
            <person name="Shigenobu S."/>
        </authorList>
    </citation>
    <scope>NUCLEOTIDE SEQUENCE [LARGE SCALE GENOMIC DNA]</scope>
</reference>